<dbReference type="OrthoDB" id="24442at2"/>
<accession>A0A163SIR9</accession>
<comment type="caution">
    <text evidence="2">The sequence shown here is derived from an EMBL/GenBank/DDBJ whole genome shotgun (WGS) entry which is preliminary data.</text>
</comment>
<dbReference type="EMBL" id="LRFC01000001">
    <property type="protein sequence ID" value="KZE69187.1"/>
    <property type="molecule type" value="Genomic_DNA"/>
</dbReference>
<dbReference type="Gene3D" id="3.30.460.10">
    <property type="entry name" value="Beta Polymerase, domain 2"/>
    <property type="match status" value="1"/>
</dbReference>
<proteinExistence type="predicted"/>
<name>A0A163SIR9_9BACL</name>
<dbReference type="Pfam" id="PF07827">
    <property type="entry name" value="KNTase_C"/>
    <property type="match status" value="1"/>
</dbReference>
<dbReference type="SUPFAM" id="SSF81301">
    <property type="entry name" value="Nucleotidyltransferase"/>
    <property type="match status" value="1"/>
</dbReference>
<sequence>MTNWQPSRFQTEDRYHMANEILCELKNKYGEDLIAAAIEGSTAKGTDCPESDLELRVVVNGRASGWYPFFYKGMFVGISFSSLDKIHVKSTNIDYEWCVKGDVLFSSKILHDPTNLYDTLREKAKAAEEQADFDGLIRDALADLYEHVYKIYTIHESDVVTGAHEARQIAYWATMCVGLKNRHKFRSSRSMYHESFQLESLPHDFEQSIKRILSLNTDVQRLKSDVGDLWVSTNKWAALNGITLEESDLSFL</sequence>
<dbReference type="InterPro" id="IPR043519">
    <property type="entry name" value="NT_sf"/>
</dbReference>
<evidence type="ECO:0000259" key="1">
    <source>
        <dbReference type="Pfam" id="PF07827"/>
    </source>
</evidence>
<reference evidence="3" key="1">
    <citation type="submission" date="2016-01" db="EMBL/GenBank/DDBJ databases">
        <title>Draft genome of Chromobacterium sp. F49.</title>
        <authorList>
            <person name="Hong K.W."/>
        </authorList>
    </citation>
    <scope>NUCLEOTIDE SEQUENCE [LARGE SCALE GENOMIC DNA]</scope>
    <source>
        <strain evidence="3">P7IIIA</strain>
    </source>
</reference>
<keyword evidence="3" id="KW-1185">Reference proteome</keyword>
<gene>
    <name evidence="2" type="ORF">AWM68_02655</name>
</gene>
<dbReference type="GO" id="GO:0016779">
    <property type="term" value="F:nucleotidyltransferase activity"/>
    <property type="evidence" value="ECO:0007669"/>
    <property type="project" value="InterPro"/>
</dbReference>
<organism evidence="2 3">
    <name type="scientific">Fictibacillus phosphorivorans</name>
    <dbReference type="NCBI Taxonomy" id="1221500"/>
    <lineage>
        <taxon>Bacteria</taxon>
        <taxon>Bacillati</taxon>
        <taxon>Bacillota</taxon>
        <taxon>Bacilli</taxon>
        <taxon>Bacillales</taxon>
        <taxon>Fictibacillaceae</taxon>
        <taxon>Fictibacillus</taxon>
    </lineage>
</organism>
<dbReference type="RefSeq" id="WP_066236555.1">
    <property type="nucleotide sequence ID" value="NZ_LRFC01000001.1"/>
</dbReference>
<evidence type="ECO:0000313" key="2">
    <source>
        <dbReference type="EMBL" id="KZE69187.1"/>
    </source>
</evidence>
<dbReference type="InterPro" id="IPR012481">
    <property type="entry name" value="KNTase_C"/>
</dbReference>
<feature type="domain" description="Kanamycin nucleotidyltransferase C-terminal" evidence="1">
    <location>
        <begin position="115"/>
        <end position="243"/>
    </location>
</feature>
<dbReference type="SUPFAM" id="SSF81593">
    <property type="entry name" value="Nucleotidyltransferase substrate binding subunit/domain"/>
    <property type="match status" value="1"/>
</dbReference>
<protein>
    <recommendedName>
        <fullName evidence="1">Kanamycin nucleotidyltransferase C-terminal domain-containing protein</fullName>
    </recommendedName>
</protein>
<dbReference type="GO" id="GO:0046677">
    <property type="term" value="P:response to antibiotic"/>
    <property type="evidence" value="ECO:0007669"/>
    <property type="project" value="InterPro"/>
</dbReference>
<dbReference type="Gene3D" id="1.20.120.330">
    <property type="entry name" value="Nucleotidyltransferases domain 2"/>
    <property type="match status" value="1"/>
</dbReference>
<evidence type="ECO:0000313" key="3">
    <source>
        <dbReference type="Proteomes" id="UP000076567"/>
    </source>
</evidence>
<dbReference type="AlphaFoldDB" id="A0A163SIR9"/>
<dbReference type="Proteomes" id="UP000076567">
    <property type="component" value="Unassembled WGS sequence"/>
</dbReference>